<keyword evidence="8 16" id="KW-0418">Kinase</keyword>
<dbReference type="InterPro" id="IPR050428">
    <property type="entry name" value="TCS_sensor_his_kinase"/>
</dbReference>
<evidence type="ECO:0000256" key="8">
    <source>
        <dbReference type="ARBA" id="ARBA00022777"/>
    </source>
</evidence>
<dbReference type="EMBL" id="SJTG01000005">
    <property type="protein sequence ID" value="TCI07283.1"/>
    <property type="molecule type" value="Genomic_DNA"/>
</dbReference>
<proteinExistence type="predicted"/>
<dbReference type="Pfam" id="PF00512">
    <property type="entry name" value="HisKA"/>
    <property type="match status" value="1"/>
</dbReference>
<evidence type="ECO:0000256" key="4">
    <source>
        <dbReference type="ARBA" id="ARBA00022553"/>
    </source>
</evidence>
<dbReference type="SMART" id="SM00388">
    <property type="entry name" value="HisKA"/>
    <property type="match status" value="1"/>
</dbReference>
<dbReference type="InterPro" id="IPR004358">
    <property type="entry name" value="Sig_transdc_His_kin-like_C"/>
</dbReference>
<dbReference type="InterPro" id="IPR036890">
    <property type="entry name" value="HATPase_C_sf"/>
</dbReference>
<evidence type="ECO:0000313" key="16">
    <source>
        <dbReference type="EMBL" id="TCI07283.1"/>
    </source>
</evidence>
<name>A0A4R0YGH9_9GAMM</name>
<dbReference type="SUPFAM" id="SSF55874">
    <property type="entry name" value="ATPase domain of HSP90 chaperone/DNA topoisomerase II/histidine kinase"/>
    <property type="match status" value="1"/>
</dbReference>
<evidence type="ECO:0000259" key="15">
    <source>
        <dbReference type="PROSITE" id="PS50885"/>
    </source>
</evidence>
<dbReference type="PANTHER" id="PTHR45436:SF14">
    <property type="entry name" value="SENSOR PROTEIN QSEC"/>
    <property type="match status" value="1"/>
</dbReference>
<dbReference type="PANTHER" id="PTHR45436">
    <property type="entry name" value="SENSOR HISTIDINE KINASE YKOH"/>
    <property type="match status" value="1"/>
</dbReference>
<evidence type="ECO:0000256" key="9">
    <source>
        <dbReference type="ARBA" id="ARBA00022840"/>
    </source>
</evidence>
<protein>
    <recommendedName>
        <fullName evidence="3">histidine kinase</fullName>
        <ecNumber evidence="3">2.7.13.3</ecNumber>
    </recommendedName>
</protein>
<dbReference type="InterPro" id="IPR003660">
    <property type="entry name" value="HAMP_dom"/>
</dbReference>
<feature type="domain" description="Histidine kinase" evidence="14">
    <location>
        <begin position="251"/>
        <end position="465"/>
    </location>
</feature>
<evidence type="ECO:0000256" key="11">
    <source>
        <dbReference type="ARBA" id="ARBA00023012"/>
    </source>
</evidence>
<dbReference type="Proteomes" id="UP000291822">
    <property type="component" value="Unassembled WGS sequence"/>
</dbReference>
<evidence type="ECO:0000256" key="13">
    <source>
        <dbReference type="SAM" id="Phobius"/>
    </source>
</evidence>
<gene>
    <name evidence="16" type="ORF">EZM97_32310</name>
</gene>
<evidence type="ECO:0000313" key="17">
    <source>
        <dbReference type="Proteomes" id="UP000291822"/>
    </source>
</evidence>
<dbReference type="CDD" id="cd00082">
    <property type="entry name" value="HisKA"/>
    <property type="match status" value="1"/>
</dbReference>
<evidence type="ECO:0000256" key="12">
    <source>
        <dbReference type="ARBA" id="ARBA00023136"/>
    </source>
</evidence>
<dbReference type="PRINTS" id="PR00344">
    <property type="entry name" value="BCTRLSENSOR"/>
</dbReference>
<sequence length="471" mass="50907">MRAGSLRERLRWLILGVLAVVLLPLGAYSFRRTVQEVGELSDGRLAQSARTLQVLVEKIGVDALKSQAMGQGVVVPIVPKATQELVLHGHTYESEVGFQVYDRSGHALLVTGNLAALPPPVPGSVGFHDVQLDHYHWRLFTLPVTAQGIVIRSAERNDSRRDITLALWLEHALPPLIALPVLALLVGWAVRRGLRPLDELAGTLARRQPGSHDTLAVDGAPRELEPVLSALNGQFARLEDALERERRFSADVAHELRTPLASTMINLENAEATRDTQDAAEALAGARQSLAALARRVEQLLSLARLESSSRSDQRTDVDVTAVAASVIEDMSLAIAESNVELDVSLADGPLTIRGYEVALATLLRNLLENALRHVPDGGTVQLAVGREPGYAVVDVIDSGEGIPPERRAAVFARFHREGASRGDGYGLGLSIVQRAAQLHDASIQLLDSPHGHGLRVCVRFPLRQPEAGVL</sequence>
<evidence type="ECO:0000256" key="6">
    <source>
        <dbReference type="ARBA" id="ARBA00022692"/>
    </source>
</evidence>
<evidence type="ECO:0000256" key="5">
    <source>
        <dbReference type="ARBA" id="ARBA00022679"/>
    </source>
</evidence>
<dbReference type="CDD" id="cd00075">
    <property type="entry name" value="HATPase"/>
    <property type="match status" value="1"/>
</dbReference>
<dbReference type="InterPro" id="IPR036097">
    <property type="entry name" value="HisK_dim/P_sf"/>
</dbReference>
<dbReference type="InterPro" id="IPR003661">
    <property type="entry name" value="HisK_dim/P_dom"/>
</dbReference>
<keyword evidence="4" id="KW-0597">Phosphoprotein</keyword>
<dbReference type="AlphaFoldDB" id="A0A4R0YGH9"/>
<dbReference type="SMART" id="SM00387">
    <property type="entry name" value="HATPase_c"/>
    <property type="match status" value="1"/>
</dbReference>
<comment type="subcellular location">
    <subcellularLocation>
        <location evidence="2">Membrane</location>
        <topology evidence="2">Multi-pass membrane protein</topology>
    </subcellularLocation>
</comment>
<dbReference type="EC" id="2.7.13.3" evidence="3"/>
<dbReference type="InterPro" id="IPR003594">
    <property type="entry name" value="HATPase_dom"/>
</dbReference>
<evidence type="ECO:0000256" key="3">
    <source>
        <dbReference type="ARBA" id="ARBA00012438"/>
    </source>
</evidence>
<keyword evidence="12 13" id="KW-0472">Membrane</keyword>
<keyword evidence="9" id="KW-0067">ATP-binding</keyword>
<evidence type="ECO:0000256" key="2">
    <source>
        <dbReference type="ARBA" id="ARBA00004141"/>
    </source>
</evidence>
<dbReference type="Gene3D" id="3.30.565.10">
    <property type="entry name" value="Histidine kinase-like ATPase, C-terminal domain"/>
    <property type="match status" value="1"/>
</dbReference>
<dbReference type="SUPFAM" id="SSF47384">
    <property type="entry name" value="Homodimeric domain of signal transducing histidine kinase"/>
    <property type="match status" value="1"/>
</dbReference>
<dbReference type="Pfam" id="PF08521">
    <property type="entry name" value="2CSK_N"/>
    <property type="match status" value="1"/>
</dbReference>
<evidence type="ECO:0000256" key="10">
    <source>
        <dbReference type="ARBA" id="ARBA00022989"/>
    </source>
</evidence>
<keyword evidence="7" id="KW-0547">Nucleotide-binding</keyword>
<dbReference type="GO" id="GO:0005886">
    <property type="term" value="C:plasma membrane"/>
    <property type="evidence" value="ECO:0007669"/>
    <property type="project" value="TreeGrafter"/>
</dbReference>
<feature type="transmembrane region" description="Helical" evidence="13">
    <location>
        <begin position="12"/>
        <end position="30"/>
    </location>
</feature>
<comment type="catalytic activity">
    <reaction evidence="1">
        <text>ATP + protein L-histidine = ADP + protein N-phospho-L-histidine.</text>
        <dbReference type="EC" id="2.7.13.3"/>
    </reaction>
</comment>
<reference evidence="16 17" key="1">
    <citation type="submission" date="2019-02" db="EMBL/GenBank/DDBJ databases">
        <title>Dyella amyloliquefaciens sp. nov., isolated from forest soil.</title>
        <authorList>
            <person name="Gao Z.-H."/>
            <person name="Qiu L.-H."/>
        </authorList>
    </citation>
    <scope>NUCLEOTIDE SEQUENCE [LARGE SCALE GENOMIC DNA]</scope>
    <source>
        <strain evidence="16 17">KACC 12747</strain>
    </source>
</reference>
<keyword evidence="10 13" id="KW-1133">Transmembrane helix</keyword>
<dbReference type="InterPro" id="IPR005467">
    <property type="entry name" value="His_kinase_dom"/>
</dbReference>
<evidence type="ECO:0000256" key="7">
    <source>
        <dbReference type="ARBA" id="ARBA00022741"/>
    </source>
</evidence>
<dbReference type="InterPro" id="IPR013727">
    <property type="entry name" value="2CSK_N"/>
</dbReference>
<dbReference type="RefSeq" id="WP_131412542.1">
    <property type="nucleotide sequence ID" value="NZ_SJTG01000005.1"/>
</dbReference>
<accession>A0A4R0YGH9</accession>
<evidence type="ECO:0000259" key="14">
    <source>
        <dbReference type="PROSITE" id="PS50109"/>
    </source>
</evidence>
<organism evidence="16 17">
    <name type="scientific">Dyella soli</name>
    <dbReference type="NCBI Taxonomy" id="522319"/>
    <lineage>
        <taxon>Bacteria</taxon>
        <taxon>Pseudomonadati</taxon>
        <taxon>Pseudomonadota</taxon>
        <taxon>Gammaproteobacteria</taxon>
        <taxon>Lysobacterales</taxon>
        <taxon>Rhodanobacteraceae</taxon>
        <taxon>Dyella</taxon>
    </lineage>
</organism>
<dbReference type="GO" id="GO:0005524">
    <property type="term" value="F:ATP binding"/>
    <property type="evidence" value="ECO:0007669"/>
    <property type="project" value="UniProtKB-KW"/>
</dbReference>
<dbReference type="PROSITE" id="PS50885">
    <property type="entry name" value="HAMP"/>
    <property type="match status" value="1"/>
</dbReference>
<dbReference type="Gene3D" id="1.10.287.130">
    <property type="match status" value="1"/>
</dbReference>
<keyword evidence="11" id="KW-0902">Two-component regulatory system</keyword>
<keyword evidence="17" id="KW-1185">Reference proteome</keyword>
<dbReference type="GO" id="GO:0000155">
    <property type="term" value="F:phosphorelay sensor kinase activity"/>
    <property type="evidence" value="ECO:0007669"/>
    <property type="project" value="InterPro"/>
</dbReference>
<evidence type="ECO:0000256" key="1">
    <source>
        <dbReference type="ARBA" id="ARBA00000085"/>
    </source>
</evidence>
<dbReference type="PROSITE" id="PS50109">
    <property type="entry name" value="HIS_KIN"/>
    <property type="match status" value="1"/>
</dbReference>
<dbReference type="Pfam" id="PF02518">
    <property type="entry name" value="HATPase_c"/>
    <property type="match status" value="1"/>
</dbReference>
<comment type="caution">
    <text evidence="16">The sequence shown here is derived from an EMBL/GenBank/DDBJ whole genome shotgun (WGS) entry which is preliminary data.</text>
</comment>
<keyword evidence="6 13" id="KW-0812">Transmembrane</keyword>
<keyword evidence="5" id="KW-0808">Transferase</keyword>
<feature type="domain" description="HAMP" evidence="15">
    <location>
        <begin position="191"/>
        <end position="243"/>
    </location>
</feature>